<sequence length="162" mass="17620">MTTPALPVTMSLGVDNNGIKTGDWKTDLFGCFDTLVPNALMSIFLPCVTLSQIVVRLGFFQYVPSLIVTFAISVFFLIAGIVQGQWLNVIVLIISCFIALALCYLRVKVRSLFFIPGSLCEDCMVSFFCSCCSIAQIASHVESYTAGACSFEAKATLPGYKL</sequence>
<proteinExistence type="predicted"/>
<reference evidence="3 4" key="1">
    <citation type="submission" date="2019-03" db="EMBL/GenBank/DDBJ databases">
        <authorList>
            <person name="Gaulin E."/>
            <person name="Dumas B."/>
        </authorList>
    </citation>
    <scope>NUCLEOTIDE SEQUENCE [LARGE SCALE GENOMIC DNA]</scope>
    <source>
        <strain evidence="3">CBS 568.67</strain>
    </source>
</reference>
<evidence type="ECO:0000256" key="1">
    <source>
        <dbReference type="SAM" id="Phobius"/>
    </source>
</evidence>
<protein>
    <submittedName>
        <fullName evidence="3">Aste57867_15943 protein</fullName>
    </submittedName>
</protein>
<evidence type="ECO:0000313" key="2">
    <source>
        <dbReference type="EMBL" id="KAF0693048.1"/>
    </source>
</evidence>
<dbReference type="InterPro" id="IPR006461">
    <property type="entry name" value="PLAC_motif_containing"/>
</dbReference>
<name>A0A485L4A6_9STRA</name>
<organism evidence="3 4">
    <name type="scientific">Aphanomyces stellatus</name>
    <dbReference type="NCBI Taxonomy" id="120398"/>
    <lineage>
        <taxon>Eukaryota</taxon>
        <taxon>Sar</taxon>
        <taxon>Stramenopiles</taxon>
        <taxon>Oomycota</taxon>
        <taxon>Saprolegniomycetes</taxon>
        <taxon>Saprolegniales</taxon>
        <taxon>Verrucalvaceae</taxon>
        <taxon>Aphanomyces</taxon>
    </lineage>
</organism>
<dbReference type="Proteomes" id="UP000332933">
    <property type="component" value="Unassembled WGS sequence"/>
</dbReference>
<dbReference type="Pfam" id="PF04749">
    <property type="entry name" value="PLAC8"/>
    <property type="match status" value="1"/>
</dbReference>
<gene>
    <name evidence="3" type="primary">Aste57867_15943</name>
    <name evidence="2" type="ORF">As57867_015887</name>
    <name evidence="3" type="ORF">ASTE57867_15943</name>
</gene>
<feature type="transmembrane region" description="Helical" evidence="1">
    <location>
        <begin position="86"/>
        <end position="105"/>
    </location>
</feature>
<dbReference type="AlphaFoldDB" id="A0A485L4A6"/>
<keyword evidence="1" id="KW-0812">Transmembrane</keyword>
<evidence type="ECO:0000313" key="4">
    <source>
        <dbReference type="Proteomes" id="UP000332933"/>
    </source>
</evidence>
<reference evidence="2" key="2">
    <citation type="submission" date="2019-06" db="EMBL/GenBank/DDBJ databases">
        <title>Genomics analysis of Aphanomyces spp. identifies a new class of oomycete effector associated with host adaptation.</title>
        <authorList>
            <person name="Gaulin E."/>
        </authorList>
    </citation>
    <scope>NUCLEOTIDE SEQUENCE</scope>
    <source>
        <strain evidence="2">CBS 578.67</strain>
    </source>
</reference>
<accession>A0A485L4A6</accession>
<evidence type="ECO:0000313" key="3">
    <source>
        <dbReference type="EMBL" id="VFT92729.1"/>
    </source>
</evidence>
<feature type="transmembrane region" description="Helical" evidence="1">
    <location>
        <begin position="62"/>
        <end position="80"/>
    </location>
</feature>
<dbReference type="NCBIfam" id="TIGR01571">
    <property type="entry name" value="A_thal_Cys_rich"/>
    <property type="match status" value="1"/>
</dbReference>
<keyword evidence="4" id="KW-1185">Reference proteome</keyword>
<dbReference type="PANTHER" id="PTHR15907">
    <property type="entry name" value="DUF614 FAMILY PROTEIN-RELATED"/>
    <property type="match status" value="1"/>
</dbReference>
<dbReference type="EMBL" id="CAADRA010005796">
    <property type="protein sequence ID" value="VFT92729.1"/>
    <property type="molecule type" value="Genomic_DNA"/>
</dbReference>
<dbReference type="OrthoDB" id="1045822at2759"/>
<dbReference type="EMBL" id="VJMH01005775">
    <property type="protein sequence ID" value="KAF0693048.1"/>
    <property type="molecule type" value="Genomic_DNA"/>
</dbReference>
<keyword evidence="1" id="KW-0472">Membrane</keyword>
<keyword evidence="1" id="KW-1133">Transmembrane helix</keyword>